<evidence type="ECO:0000256" key="1">
    <source>
        <dbReference type="SAM" id="Phobius"/>
    </source>
</evidence>
<accession>A0A806K244</accession>
<dbReference type="EMBL" id="JQ844274">
    <property type="protein sequence ID" value="AGS54046.1"/>
    <property type="molecule type" value="Genomic_DNA"/>
</dbReference>
<evidence type="ECO:0000313" key="2">
    <source>
        <dbReference type="EMBL" id="AGS54046.1"/>
    </source>
</evidence>
<feature type="transmembrane region" description="Helical" evidence="1">
    <location>
        <begin position="246"/>
        <end position="264"/>
    </location>
</feature>
<keyword evidence="1" id="KW-0812">Transmembrane</keyword>
<proteinExistence type="predicted"/>
<keyword evidence="1" id="KW-1133">Transmembrane helix</keyword>
<reference evidence="2" key="1">
    <citation type="submission" date="2012-03" db="EMBL/GenBank/DDBJ databases">
        <title>Functional metagenomics reveals considerable lignocellulase gene clusters in the gut microbiome of a wood-feeding higher termite.</title>
        <authorList>
            <person name="Liu N."/>
        </authorList>
    </citation>
    <scope>NUCLEOTIDE SEQUENCE</scope>
</reference>
<organism evidence="2">
    <name type="scientific">uncultured bacterium contig00048</name>
    <dbReference type="NCBI Taxonomy" id="1181533"/>
    <lineage>
        <taxon>Bacteria</taxon>
        <taxon>environmental samples</taxon>
    </lineage>
</organism>
<feature type="transmembrane region" description="Helical" evidence="1">
    <location>
        <begin position="190"/>
        <end position="209"/>
    </location>
</feature>
<name>A0A806K244_9BACT</name>
<keyword evidence="1" id="KW-0472">Membrane</keyword>
<protein>
    <submittedName>
        <fullName evidence="2">Uncharacterized protein</fullName>
    </submittedName>
</protein>
<dbReference type="AlphaFoldDB" id="A0A806K244"/>
<dbReference type="Gene3D" id="3.40.50.10610">
    <property type="entry name" value="ABC-type transport auxiliary lipoprotein component"/>
    <property type="match status" value="1"/>
</dbReference>
<sequence length="265" mass="28307">MAAVFFAATAICAQNIVAVLEIVPSSGESSLTIQEFRHLTDELRTQARATLPQSGYTILTRDNIIQLLPPDEAEAQCLAESCAVDIGRAIGAEYVTQGFVGKFENKLTLTVELYESMSGNLLGSFVTESETAGGLLGTIREKGPILFAAIKPPSEPGFSGLPAFGGSPTNDERRVLKDLQDNPQSQRTSLWIAIGLDVLGAAAIGFGVWQNSESNKLHRDYRALSGDADYEGAQEKVESTTTKRNVAYIIGGALLAAGIGVHVWF</sequence>